<dbReference type="Proteomes" id="UP000177625">
    <property type="component" value="Unassembled WGS sequence"/>
</dbReference>
<dbReference type="AlphaFoldDB" id="A0A1E1MNS7"/>
<reference evidence="2" key="1">
    <citation type="submission" date="2016-03" db="EMBL/GenBank/DDBJ databases">
        <authorList>
            <person name="Guldener U."/>
        </authorList>
    </citation>
    <scope>NUCLEOTIDE SEQUENCE [LARGE SCALE GENOMIC DNA]</scope>
</reference>
<keyword evidence="2" id="KW-1185">Reference proteome</keyword>
<sequence>MADRRHAPVTNVVCLGIGSWSNYHYKQFAIASQIVAQLAKIQARYEAAVKLGFEDGIDRFSLACDAGFAAEYSPARRTLFCRYGAGCCLEPGTYHSFEDYYNQYRAVSITITNDIKRWLSIAMDSTDRIRILEGYLGGDRALEPVEALRSVDVDN</sequence>
<organism evidence="1 2">
    <name type="scientific">Rhynchosporium secalis</name>
    <name type="common">Barley scald fungus</name>
    <dbReference type="NCBI Taxonomy" id="38038"/>
    <lineage>
        <taxon>Eukaryota</taxon>
        <taxon>Fungi</taxon>
        <taxon>Dikarya</taxon>
        <taxon>Ascomycota</taxon>
        <taxon>Pezizomycotina</taxon>
        <taxon>Leotiomycetes</taxon>
        <taxon>Helotiales</taxon>
        <taxon>Ploettnerulaceae</taxon>
        <taxon>Rhynchosporium</taxon>
    </lineage>
</organism>
<evidence type="ECO:0000313" key="2">
    <source>
        <dbReference type="Proteomes" id="UP000177625"/>
    </source>
</evidence>
<name>A0A1E1MNS7_RHYSE</name>
<proteinExistence type="predicted"/>
<evidence type="ECO:0000313" key="1">
    <source>
        <dbReference type="EMBL" id="CZT50716.1"/>
    </source>
</evidence>
<gene>
    <name evidence="1" type="ORF">RSE6_11752</name>
</gene>
<accession>A0A1E1MNS7</accession>
<protein>
    <submittedName>
        <fullName evidence="1">Uncharacterized protein</fullName>
    </submittedName>
</protein>
<dbReference type="EMBL" id="FJVC01000441">
    <property type="protein sequence ID" value="CZT50716.1"/>
    <property type="molecule type" value="Genomic_DNA"/>
</dbReference>